<evidence type="ECO:0000256" key="8">
    <source>
        <dbReference type="ARBA" id="ARBA00023306"/>
    </source>
</evidence>
<comment type="pathway">
    <text evidence="10 11">Cell wall biogenesis; peptidoglycan biosynthesis.</text>
</comment>
<dbReference type="Gene3D" id="3.40.1390.10">
    <property type="entry name" value="MurE/MurF, N-terminal domain"/>
    <property type="match status" value="1"/>
</dbReference>
<evidence type="ECO:0000256" key="9">
    <source>
        <dbReference type="ARBA" id="ARBA00023316"/>
    </source>
</evidence>
<dbReference type="PANTHER" id="PTHR43024">
    <property type="entry name" value="UDP-N-ACETYLMURAMOYL-TRIPEPTIDE--D-ALANYL-D-ALANINE LIGASE"/>
    <property type="match status" value="1"/>
</dbReference>
<evidence type="ECO:0000313" key="15">
    <source>
        <dbReference type="EMBL" id="QFG36991.1"/>
    </source>
</evidence>
<evidence type="ECO:0000256" key="5">
    <source>
        <dbReference type="ARBA" id="ARBA00022840"/>
    </source>
</evidence>
<keyword evidence="5 10" id="KW-0067">ATP-binding</keyword>
<reference evidence="15 18" key="2">
    <citation type="submission" date="2019-01" db="EMBL/GenBank/DDBJ databases">
        <title>Complete Genome Sequence and Annotation of the Paracoccus pantotrophus type strain DSM 2944.</title>
        <authorList>
            <person name="Bockwoldt J.A."/>
            <person name="Zimmermann M."/>
            <person name="Tiso T."/>
            <person name="Blank L.M."/>
        </authorList>
    </citation>
    <scope>NUCLEOTIDE SEQUENCE [LARGE SCALE GENOMIC DNA]</scope>
    <source>
        <strain evidence="15 18">DSM 2944</strain>
    </source>
</reference>
<dbReference type="Pfam" id="PF02875">
    <property type="entry name" value="Mur_ligase_C"/>
    <property type="match status" value="1"/>
</dbReference>
<protein>
    <recommendedName>
        <fullName evidence="10 11">UDP-N-acetylmuramoyl-tripeptide--D-alanyl-D-alanine ligase</fullName>
        <ecNumber evidence="10 11">6.3.2.10</ecNumber>
    </recommendedName>
    <alternativeName>
        <fullName evidence="10">D-alanyl-D-alanine-adding enzyme</fullName>
    </alternativeName>
</protein>
<comment type="similarity">
    <text evidence="10">Belongs to the MurCDEF family. MurF subfamily.</text>
</comment>
<feature type="domain" description="Mur ligase C-terminal" evidence="13">
    <location>
        <begin position="322"/>
        <end position="435"/>
    </location>
</feature>
<comment type="function">
    <text evidence="10 11">Involved in cell wall formation. Catalyzes the final step in the synthesis of UDP-N-acetylmuramoyl-pentapeptide, the precursor of murein.</text>
</comment>
<organism evidence="15 18">
    <name type="scientific">Paracoccus pantotrophus</name>
    <name type="common">Thiosphaera pantotropha</name>
    <dbReference type="NCBI Taxonomy" id="82367"/>
    <lineage>
        <taxon>Bacteria</taxon>
        <taxon>Pseudomonadati</taxon>
        <taxon>Pseudomonadota</taxon>
        <taxon>Alphaproteobacteria</taxon>
        <taxon>Rhodobacterales</taxon>
        <taxon>Paracoccaceae</taxon>
        <taxon>Paracoccus</taxon>
    </lineage>
</organism>
<gene>
    <name evidence="10 15" type="primary">murF</name>
    <name evidence="16" type="ORF">BDE18_1922</name>
    <name evidence="15" type="ORF">ESD82_12440</name>
</gene>
<dbReference type="PANTHER" id="PTHR43024:SF1">
    <property type="entry name" value="UDP-N-ACETYLMURAMOYL-TRIPEPTIDE--D-ALANYL-D-ALANINE LIGASE"/>
    <property type="match status" value="1"/>
</dbReference>
<dbReference type="InterPro" id="IPR013221">
    <property type="entry name" value="Mur_ligase_cen"/>
</dbReference>
<dbReference type="GO" id="GO:0008360">
    <property type="term" value="P:regulation of cell shape"/>
    <property type="evidence" value="ECO:0007669"/>
    <property type="project" value="UniProtKB-KW"/>
</dbReference>
<keyword evidence="3 10" id="KW-0132">Cell division</keyword>
<evidence type="ECO:0000256" key="10">
    <source>
        <dbReference type="HAMAP-Rule" id="MF_02019"/>
    </source>
</evidence>
<feature type="binding site" evidence="10">
    <location>
        <begin position="108"/>
        <end position="114"/>
    </location>
    <ligand>
        <name>ATP</name>
        <dbReference type="ChEBI" id="CHEBI:30616"/>
    </ligand>
</feature>
<dbReference type="GO" id="GO:0051301">
    <property type="term" value="P:cell division"/>
    <property type="evidence" value="ECO:0007669"/>
    <property type="project" value="UniProtKB-KW"/>
</dbReference>
<keyword evidence="9 10" id="KW-0961">Cell wall biogenesis/degradation</keyword>
<dbReference type="SUPFAM" id="SSF53623">
    <property type="entry name" value="MurD-like peptide ligases, catalytic domain"/>
    <property type="match status" value="1"/>
</dbReference>
<dbReference type="EMBL" id="RBLI01000001">
    <property type="protein sequence ID" value="RKS52592.1"/>
    <property type="molecule type" value="Genomic_DNA"/>
</dbReference>
<name>A0AAE6TTQ5_PARPN</name>
<dbReference type="AlphaFoldDB" id="A0AAE6TTQ5"/>
<evidence type="ECO:0000256" key="1">
    <source>
        <dbReference type="ARBA" id="ARBA00022490"/>
    </source>
</evidence>
<keyword evidence="7 10" id="KW-0573">Peptidoglycan synthesis</keyword>
<dbReference type="HAMAP" id="MF_02019">
    <property type="entry name" value="MurF"/>
    <property type="match status" value="1"/>
</dbReference>
<dbReference type="InterPro" id="IPR036615">
    <property type="entry name" value="Mur_ligase_C_dom_sf"/>
</dbReference>
<evidence type="ECO:0000256" key="3">
    <source>
        <dbReference type="ARBA" id="ARBA00022618"/>
    </source>
</evidence>
<evidence type="ECO:0000259" key="13">
    <source>
        <dbReference type="Pfam" id="PF02875"/>
    </source>
</evidence>
<evidence type="ECO:0000313" key="17">
    <source>
        <dbReference type="Proteomes" id="UP000273626"/>
    </source>
</evidence>
<proteinExistence type="inferred from homology"/>
<dbReference type="Pfam" id="PF08245">
    <property type="entry name" value="Mur_ligase_M"/>
    <property type="match status" value="1"/>
</dbReference>
<dbReference type="KEGG" id="ppan:ESD82_12440"/>
<dbReference type="InterPro" id="IPR035911">
    <property type="entry name" value="MurE/MurF_N"/>
</dbReference>
<feature type="domain" description="Mur ligase N-terminal catalytic" evidence="12">
    <location>
        <begin position="23"/>
        <end position="69"/>
    </location>
</feature>
<keyword evidence="8 10" id="KW-0131">Cell cycle</keyword>
<dbReference type="EMBL" id="CP044426">
    <property type="protein sequence ID" value="QFG36991.1"/>
    <property type="molecule type" value="Genomic_DNA"/>
</dbReference>
<reference evidence="16 17" key="1">
    <citation type="submission" date="2018-10" db="EMBL/GenBank/DDBJ databases">
        <title>Genomic Encyclopedia of Archaeal and Bacterial Type Strains, Phase II (KMG-II): from individual species to whole genera.</title>
        <authorList>
            <person name="Goeker M."/>
        </authorList>
    </citation>
    <scope>NUCLEOTIDE SEQUENCE [LARGE SCALE GENOMIC DNA]</scope>
    <source>
        <strain evidence="17">ATCC 35512 / DSM 2944 / CIP 106514 / LMD 82.5 / NBRC 102493 / NCCB 82005 / GB17</strain>
        <strain evidence="16">DSM 2944</strain>
    </source>
</reference>
<dbReference type="EC" id="6.3.2.10" evidence="10 11"/>
<dbReference type="GO" id="GO:0071555">
    <property type="term" value="P:cell wall organization"/>
    <property type="evidence" value="ECO:0007669"/>
    <property type="project" value="UniProtKB-KW"/>
</dbReference>
<dbReference type="GO" id="GO:0005737">
    <property type="term" value="C:cytoplasm"/>
    <property type="evidence" value="ECO:0007669"/>
    <property type="project" value="UniProtKB-SubCell"/>
</dbReference>
<evidence type="ECO:0000256" key="6">
    <source>
        <dbReference type="ARBA" id="ARBA00022960"/>
    </source>
</evidence>
<dbReference type="GO" id="GO:0009252">
    <property type="term" value="P:peptidoglycan biosynthetic process"/>
    <property type="evidence" value="ECO:0007669"/>
    <property type="project" value="UniProtKB-UniRule"/>
</dbReference>
<keyword evidence="2 10" id="KW-0436">Ligase</keyword>
<dbReference type="RefSeq" id="WP_147428207.1">
    <property type="nucleotide sequence ID" value="NZ_CP044426.1"/>
</dbReference>
<dbReference type="InterPro" id="IPR051046">
    <property type="entry name" value="MurCDEF_CellWall_CoF430Synth"/>
</dbReference>
<comment type="subcellular location">
    <subcellularLocation>
        <location evidence="10 11">Cytoplasm</location>
    </subcellularLocation>
</comment>
<comment type="catalytic activity">
    <reaction evidence="10 11">
        <text>D-alanyl-D-alanine + UDP-N-acetyl-alpha-D-muramoyl-L-alanyl-gamma-D-glutamyl-meso-2,6-diaminopimelate + ATP = UDP-N-acetyl-alpha-D-muramoyl-L-alanyl-gamma-D-glutamyl-meso-2,6-diaminopimeloyl-D-alanyl-D-alanine + ADP + phosphate + H(+)</text>
        <dbReference type="Rhea" id="RHEA:28374"/>
        <dbReference type="ChEBI" id="CHEBI:15378"/>
        <dbReference type="ChEBI" id="CHEBI:30616"/>
        <dbReference type="ChEBI" id="CHEBI:43474"/>
        <dbReference type="ChEBI" id="CHEBI:57822"/>
        <dbReference type="ChEBI" id="CHEBI:61386"/>
        <dbReference type="ChEBI" id="CHEBI:83905"/>
        <dbReference type="ChEBI" id="CHEBI:456216"/>
        <dbReference type="EC" id="6.3.2.10"/>
    </reaction>
</comment>
<dbReference type="GO" id="GO:0005524">
    <property type="term" value="F:ATP binding"/>
    <property type="evidence" value="ECO:0007669"/>
    <property type="project" value="UniProtKB-UniRule"/>
</dbReference>
<dbReference type="Gene3D" id="3.90.190.20">
    <property type="entry name" value="Mur ligase, C-terminal domain"/>
    <property type="match status" value="1"/>
</dbReference>
<keyword evidence="1 10" id="KW-0963">Cytoplasm</keyword>
<dbReference type="Gene3D" id="3.40.1190.10">
    <property type="entry name" value="Mur-like, catalytic domain"/>
    <property type="match status" value="1"/>
</dbReference>
<dbReference type="GeneID" id="51371384"/>
<dbReference type="InterPro" id="IPR005863">
    <property type="entry name" value="UDP-N-AcMur_synth"/>
</dbReference>
<evidence type="ECO:0000256" key="4">
    <source>
        <dbReference type="ARBA" id="ARBA00022741"/>
    </source>
</evidence>
<evidence type="ECO:0000259" key="12">
    <source>
        <dbReference type="Pfam" id="PF01225"/>
    </source>
</evidence>
<evidence type="ECO:0000313" key="16">
    <source>
        <dbReference type="EMBL" id="RKS52592.1"/>
    </source>
</evidence>
<sequence length="461" mass="47803">MTLWTSQDAVAATGGRATRDFAVTGVSIDTRTIRPGDLFIALQAARDGHDFVAQALQKGAGAALVSRIPHGVADDAPLLVVPDVLPALEALGRAGRARMGGKVIAITGSVGKTSTKEMARIALAGQGQIHAAEASYNNHWGVPLTLARMPQDTDFAIIEIGMNHPGEIEPLARLARPHVAMITTVAAAHLEAFGAIEGIAREKGAIFRGLIQPGTAILPEDLPVTQILRDCADEAGAIVIGFGQQGMARPLTAETADGATRVRARVLGEAVDFTLATAGTHFVMNAVGVLAALSAAGADLAQAAARLSDWRPPLGRGAVEDLGGIRLIDDAYNSNPTSLSAGLATLARLTGGRRVAILGDMLELGPDEIALHAGMAADPAMEAVDLVHTAGPRMRALHEALPQARRGQHAESAAELAERARELVAPGDIVLVKGSKSSKVSTVVDALRRTRQSTTPGERTA</sequence>
<dbReference type="SUPFAM" id="SSF53244">
    <property type="entry name" value="MurD-like peptide ligases, peptide-binding domain"/>
    <property type="match status" value="1"/>
</dbReference>
<dbReference type="NCBIfam" id="TIGR01143">
    <property type="entry name" value="murF"/>
    <property type="match status" value="1"/>
</dbReference>
<accession>A0AAE6TTQ5</accession>
<feature type="domain" description="Mur ligase central" evidence="14">
    <location>
        <begin position="106"/>
        <end position="292"/>
    </location>
</feature>
<dbReference type="InterPro" id="IPR000713">
    <property type="entry name" value="Mur_ligase_N"/>
</dbReference>
<keyword evidence="6 10" id="KW-0133">Cell shape</keyword>
<dbReference type="GO" id="GO:0047480">
    <property type="term" value="F:UDP-N-acetylmuramoyl-tripeptide-D-alanyl-D-alanine ligase activity"/>
    <property type="evidence" value="ECO:0007669"/>
    <property type="project" value="UniProtKB-UniRule"/>
</dbReference>
<dbReference type="InterPro" id="IPR004101">
    <property type="entry name" value="Mur_ligase_C"/>
</dbReference>
<dbReference type="InterPro" id="IPR036565">
    <property type="entry name" value="Mur-like_cat_sf"/>
</dbReference>
<dbReference type="SUPFAM" id="SSF63418">
    <property type="entry name" value="MurE/MurF N-terminal domain"/>
    <property type="match status" value="1"/>
</dbReference>
<dbReference type="Proteomes" id="UP000273626">
    <property type="component" value="Unassembled WGS sequence"/>
</dbReference>
<evidence type="ECO:0000313" key="18">
    <source>
        <dbReference type="Proteomes" id="UP000326453"/>
    </source>
</evidence>
<dbReference type="Pfam" id="PF01225">
    <property type="entry name" value="Mur_ligase"/>
    <property type="match status" value="1"/>
</dbReference>
<evidence type="ECO:0000256" key="2">
    <source>
        <dbReference type="ARBA" id="ARBA00022598"/>
    </source>
</evidence>
<evidence type="ECO:0000256" key="7">
    <source>
        <dbReference type="ARBA" id="ARBA00022984"/>
    </source>
</evidence>
<evidence type="ECO:0000259" key="14">
    <source>
        <dbReference type="Pfam" id="PF08245"/>
    </source>
</evidence>
<evidence type="ECO:0000256" key="11">
    <source>
        <dbReference type="RuleBase" id="RU004136"/>
    </source>
</evidence>
<keyword evidence="4 10" id="KW-0547">Nucleotide-binding</keyword>
<dbReference type="Proteomes" id="UP000326453">
    <property type="component" value="Chromosome 1"/>
</dbReference>
<keyword evidence="17" id="KW-1185">Reference proteome</keyword>